<keyword evidence="3" id="KW-1185">Reference proteome</keyword>
<organism evidence="2 3">
    <name type="scientific">Clonorchis sinensis</name>
    <name type="common">Chinese liver fluke</name>
    <dbReference type="NCBI Taxonomy" id="79923"/>
    <lineage>
        <taxon>Eukaryota</taxon>
        <taxon>Metazoa</taxon>
        <taxon>Spiralia</taxon>
        <taxon>Lophotrochozoa</taxon>
        <taxon>Platyhelminthes</taxon>
        <taxon>Trematoda</taxon>
        <taxon>Digenea</taxon>
        <taxon>Opisthorchiida</taxon>
        <taxon>Opisthorchiata</taxon>
        <taxon>Opisthorchiidae</taxon>
        <taxon>Clonorchis</taxon>
    </lineage>
</organism>
<dbReference type="GO" id="GO:0005737">
    <property type="term" value="C:cytoplasm"/>
    <property type="evidence" value="ECO:0007669"/>
    <property type="project" value="TreeGrafter"/>
</dbReference>
<dbReference type="AlphaFoldDB" id="G7YDX3"/>
<dbReference type="Proteomes" id="UP000008909">
    <property type="component" value="Unassembled WGS sequence"/>
</dbReference>
<sequence>MASEADAQAFAEKFGTASFSSFTAFEDALSQYMKENYVVFNHKFSKFLYDRLPVNRRLTEDKLGTCRVLLKYGTPSCEVRYIIRRLERKTLLFNNKIARCFANNERSIQCNPSTPDSSSVNEAPCISCGPDTYSSRKTSVHPRKHCFPFRATVCERFEVDGFRNAYLGTGRVLQLNGFFSSHTVRKHTVPTALSGTKVITFGYCTCVLETACIDYFGVIPLEHFLLDDGFDKVKNKQQYVLNLLSALKIPYKTRDISQCEEDKQFMMKVLRELGKPVIAPQLFFDNEYIGGYDELVEANENEQLSDFLRIPTIVEEDYTWVHSSDELCNSTGNPSVPMLHRLLHSHRLTVPKQYLPPLDSYVPVFHSVRSNPQTSRSAVTRFRCLAGTLPEDSMKADILSFSYNTISVPSHHATRKKHEGWDTARLLKRRQEKSSCRGWVRTADRPAKQFLTVPITHFASNFEMRRRCGSHVAHAILNYSTSVQLLSRCIGARETGYLWKHIRQMGDEDKSIVANQTLNFPRFGVVQSATIDPQLSECRRIVNSTLIFGHVSTNWLSVTAWRSQITH</sequence>
<dbReference type="PROSITE" id="PS51354">
    <property type="entry name" value="GLUTAREDOXIN_2"/>
    <property type="match status" value="1"/>
</dbReference>
<gene>
    <name evidence="2" type="ORF">CLF_105657</name>
</gene>
<dbReference type="InterPro" id="IPR006993">
    <property type="entry name" value="Glut_rich_SH3-bd"/>
</dbReference>
<dbReference type="EMBL" id="DF143120">
    <property type="protein sequence ID" value="GAA51157.1"/>
    <property type="molecule type" value="Genomic_DNA"/>
</dbReference>
<reference evidence="2" key="1">
    <citation type="journal article" date="2011" name="Genome Biol.">
        <title>The draft genome of the carcinogenic human liver fluke Clonorchis sinensis.</title>
        <authorList>
            <person name="Wang X."/>
            <person name="Chen W."/>
            <person name="Huang Y."/>
            <person name="Sun J."/>
            <person name="Men J."/>
            <person name="Liu H."/>
            <person name="Luo F."/>
            <person name="Guo L."/>
            <person name="Lv X."/>
            <person name="Deng C."/>
            <person name="Zhou C."/>
            <person name="Fan Y."/>
            <person name="Li X."/>
            <person name="Huang L."/>
            <person name="Hu Y."/>
            <person name="Liang C."/>
            <person name="Hu X."/>
            <person name="Xu J."/>
            <person name="Yu X."/>
        </authorList>
    </citation>
    <scope>NUCLEOTIDE SEQUENCE [LARGE SCALE GENOMIC DNA]</scope>
    <source>
        <strain evidence="2">Henan</strain>
    </source>
</reference>
<reference key="2">
    <citation type="submission" date="2011-10" db="EMBL/GenBank/DDBJ databases">
        <title>The genome and transcriptome sequence of Clonorchis sinensis provide insights into the carcinogenic liver fluke.</title>
        <authorList>
            <person name="Wang X."/>
            <person name="Huang Y."/>
            <person name="Chen W."/>
            <person name="Liu H."/>
            <person name="Guo L."/>
            <person name="Chen Y."/>
            <person name="Luo F."/>
            <person name="Zhou W."/>
            <person name="Sun J."/>
            <person name="Mao Q."/>
            <person name="Liang P."/>
            <person name="Zhou C."/>
            <person name="Tian Y."/>
            <person name="Men J."/>
            <person name="Lv X."/>
            <person name="Huang L."/>
            <person name="Zhou J."/>
            <person name="Hu Y."/>
            <person name="Li R."/>
            <person name="Zhang F."/>
            <person name="Lei H."/>
            <person name="Li X."/>
            <person name="Hu X."/>
            <person name="Liang C."/>
            <person name="Xu J."/>
            <person name="Wu Z."/>
            <person name="Yu X."/>
        </authorList>
    </citation>
    <scope>NUCLEOTIDE SEQUENCE</scope>
    <source>
        <strain>Henan</strain>
    </source>
</reference>
<name>G7YDX3_CLOSI</name>
<comment type="similarity">
    <text evidence="1">Belongs to the SH3BGR family.</text>
</comment>
<dbReference type="PANTHER" id="PTHR12232:SF0">
    <property type="entry name" value="THIOREDOXIN DOMAIN-CONTAINING PROTEIN"/>
    <property type="match status" value="1"/>
</dbReference>
<dbReference type="Pfam" id="PF04908">
    <property type="entry name" value="SH3BGR"/>
    <property type="match status" value="1"/>
</dbReference>
<evidence type="ECO:0000313" key="2">
    <source>
        <dbReference type="EMBL" id="GAA51157.1"/>
    </source>
</evidence>
<proteinExistence type="inferred from homology"/>
<evidence type="ECO:0000256" key="1">
    <source>
        <dbReference type="ARBA" id="ARBA00007764"/>
    </source>
</evidence>
<evidence type="ECO:0000313" key="3">
    <source>
        <dbReference type="Proteomes" id="UP000008909"/>
    </source>
</evidence>
<protein>
    <submittedName>
        <fullName evidence="2">SH3 domain-binding glutamic acid-rich-like protein 2</fullName>
    </submittedName>
</protein>
<dbReference type="InterPro" id="IPR051033">
    <property type="entry name" value="SH3BGR"/>
</dbReference>
<dbReference type="PANTHER" id="PTHR12232">
    <property type="entry name" value="SH3 DOMAIN-BINDING GLUTAMIC ACID-RICH-LIKE PROTEIN"/>
    <property type="match status" value="1"/>
</dbReference>
<accession>G7YDX3</accession>
<dbReference type="SUPFAM" id="SSF52833">
    <property type="entry name" value="Thioredoxin-like"/>
    <property type="match status" value="1"/>
</dbReference>
<dbReference type="Gene3D" id="3.40.30.10">
    <property type="entry name" value="Glutaredoxin"/>
    <property type="match status" value="1"/>
</dbReference>
<dbReference type="InterPro" id="IPR036249">
    <property type="entry name" value="Thioredoxin-like_sf"/>
</dbReference>